<dbReference type="GeneID" id="3294473"/>
<sequence length="72" mass="8634">MLEENKFSDFYHKARKKVLDKKKKKEEKKPEKAQDAGARARRVLKRKEHAKYVSGSTENVPDDIRDHKEFYK</sequence>
<dbReference type="Proteomes" id="UP000000991">
    <property type="component" value="Segment"/>
</dbReference>
<dbReference type="Proteomes" id="UP000013923">
    <property type="component" value="Genome"/>
</dbReference>
<evidence type="ECO:0000256" key="1">
    <source>
        <dbReference type="SAM" id="MobiDB-lite"/>
    </source>
</evidence>
<dbReference type="EMBL" id="GU071092">
    <property type="protein sequence ID" value="ACY76078.1"/>
    <property type="molecule type" value="Genomic_DNA"/>
</dbReference>
<reference evidence="2 4" key="1">
    <citation type="journal article" date="2005" name="PLoS Biol.">
        <title>Three Prochlorococcus cyanophage genomes: signature features and ecological interpretations.</title>
        <authorList>
            <person name="Sullivan M.B."/>
            <person name="Coleman M.L."/>
            <person name="Weigele P."/>
            <person name="Rohwer F."/>
            <person name="Chisholm S.W."/>
        </authorList>
    </citation>
    <scope>NUCLEOTIDE SEQUENCE</scope>
</reference>
<protein>
    <submittedName>
        <fullName evidence="2">Uncharacterized protein</fullName>
    </submittedName>
</protein>
<feature type="compositionally biased region" description="Basic residues" evidence="1">
    <location>
        <begin position="39"/>
        <end position="49"/>
    </location>
</feature>
<accession>Q58MF7</accession>
<gene>
    <name evidence="3" type="ORF">PCMG_00202</name>
    <name evidence="2" type="ORF">PSSM2_197</name>
</gene>
<evidence type="ECO:0000313" key="3">
    <source>
        <dbReference type="EMBL" id="ACY76078.1"/>
    </source>
</evidence>
<keyword evidence="4" id="KW-1185">Reference proteome</keyword>
<evidence type="ECO:0000313" key="2">
    <source>
        <dbReference type="EMBL" id="AAX44575.1"/>
    </source>
</evidence>
<reference evidence="3 5" key="2">
    <citation type="submission" date="2009-10" db="EMBL/GenBank/DDBJ databases">
        <title>The Genome Sequence of Prochlorococcus phage P-SSM2.</title>
        <authorList>
            <consortium name="The Broad Institute Genome Sequencing Platform"/>
            <person name="Henn M.R."/>
            <person name="Sullivan M.S."/>
            <person name="Osburne M.S."/>
            <person name="Levin J."/>
            <person name="Malboeuf C."/>
            <person name="Casali M."/>
            <person name="Russ C."/>
            <person name="Lennon N."/>
            <person name="Chapman S.B."/>
            <person name="Erlich R."/>
            <person name="Young S.K."/>
            <person name="Koehrsen M."/>
            <person name="Yandava C."/>
            <person name="Zeng Q."/>
            <person name="Alvarado L."/>
            <person name="Anderson S."/>
            <person name="Berlin A."/>
            <person name="Borenstein D."/>
            <person name="Chen Z."/>
            <person name="Engels R."/>
            <person name="Freedman E."/>
            <person name="Gellesch M."/>
            <person name="Goldberg J."/>
            <person name="Green L."/>
            <person name="Griggs A."/>
            <person name="Gujja S."/>
            <person name="Heilman E.R."/>
            <person name="Heiman D."/>
            <person name="Hepburn T."/>
            <person name="Howarth C."/>
            <person name="Jen D."/>
            <person name="Larson L."/>
            <person name="Lewis B."/>
            <person name="Mehta T."/>
            <person name="Park D."/>
            <person name="Pearson M."/>
            <person name="Richards J."/>
            <person name="Rizzolo K."/>
            <person name="Roberts A."/>
            <person name="Ryan E."/>
            <person name="Saif S."/>
            <person name="Shea T."/>
            <person name="Shenoy N."/>
            <person name="Sisk P."/>
            <person name="Stolte C."/>
            <person name="Sykes S."/>
            <person name="Walk T."/>
            <person name="White J."/>
            <person name="Yu Q."/>
            <person name="Coleman M.L."/>
            <person name="Huang K.H."/>
            <person name="Weigele P.R."/>
            <person name="DeFrancesco A.S."/>
            <person name="Kern S.E."/>
            <person name="Thompson L.R."/>
            <person name="Fu R."/>
            <person name="Hombeck B."/>
            <person name="Chisholm S.W."/>
            <person name="Haas B."/>
            <person name="Nusbaum C."/>
            <person name="Birren B."/>
        </authorList>
    </citation>
    <scope>NUCLEOTIDE SEQUENCE [LARGE SCALE GENOMIC DNA]</scope>
    <source>
        <strain evidence="3">P-SSM2</strain>
    </source>
</reference>
<proteinExistence type="predicted"/>
<dbReference type="EMBL" id="AY939844">
    <property type="protein sequence ID" value="AAX44575.1"/>
    <property type="molecule type" value="Genomic_DNA"/>
</dbReference>
<dbReference type="RefSeq" id="YP_214429.1">
    <property type="nucleotide sequence ID" value="NC_006883.2"/>
</dbReference>
<organismHost>
    <name type="scientific">Prochlorococcus</name>
    <dbReference type="NCBI Taxonomy" id="1218"/>
</organismHost>
<name>Q58MF7_BPPRM</name>
<feature type="region of interest" description="Disordered" evidence="1">
    <location>
        <begin position="17"/>
        <end position="72"/>
    </location>
</feature>
<reference evidence="2 4" key="3">
    <citation type="journal article" date="2010" name="Environ. Microbiol.">
        <title>Genomic analysis of oceanic cyanobacterial myoviruses compared with T4-like myoviruses from diverse hosts and environments.</title>
        <authorList>
            <person name="Sullivan M.B."/>
            <person name="Huang K.H."/>
            <person name="Ignacio-Espinoza J.C."/>
            <person name="Berlin A.M."/>
            <person name="Kelly L."/>
            <person name="Weigele P.R."/>
            <person name="DeFrancesco A.S."/>
            <person name="Kern S.E."/>
            <person name="Thompson L.R."/>
            <person name="Young S."/>
            <person name="Yandava C."/>
            <person name="Fu R."/>
            <person name="Krastins B."/>
            <person name="Chase M."/>
            <person name="Sarracino D."/>
            <person name="Osburne M.S."/>
            <person name="Henn M.R."/>
            <person name="Chisholm S.W."/>
        </authorList>
    </citation>
    <scope>NUCLEOTIDE SEQUENCE [LARGE SCALE GENOMIC DNA]</scope>
</reference>
<dbReference type="KEGG" id="vg:3294473"/>
<organism evidence="2 4">
    <name type="scientific">Prochlorococcus phage P-SSM2</name>
    <dbReference type="NCBI Taxonomy" id="268746"/>
    <lineage>
        <taxon>Viruses</taxon>
        <taxon>Duplodnaviria</taxon>
        <taxon>Heunggongvirae</taxon>
        <taxon>Uroviricota</taxon>
        <taxon>Caudoviricetes</taxon>
        <taxon>Pantevenvirales</taxon>
        <taxon>Kyanoviridae</taxon>
        <taxon>Salacisavirus</taxon>
        <taxon>Salacisavirus pssm2</taxon>
    </lineage>
</organism>
<evidence type="ECO:0000313" key="4">
    <source>
        <dbReference type="Proteomes" id="UP000000991"/>
    </source>
</evidence>
<evidence type="ECO:0000313" key="5">
    <source>
        <dbReference type="Proteomes" id="UP000013923"/>
    </source>
</evidence>
<feature type="compositionally biased region" description="Basic and acidic residues" evidence="1">
    <location>
        <begin position="62"/>
        <end position="72"/>
    </location>
</feature>
<feature type="compositionally biased region" description="Basic residues" evidence="1">
    <location>
        <begin position="17"/>
        <end position="26"/>
    </location>
</feature>